<dbReference type="InterPro" id="IPR006059">
    <property type="entry name" value="SBP"/>
</dbReference>
<name>H5XAW6_9PSEU</name>
<accession>H5XAW6</accession>
<dbReference type="EMBL" id="CM001439">
    <property type="protein sequence ID" value="EHR52676.1"/>
    <property type="molecule type" value="Genomic_DNA"/>
</dbReference>
<keyword evidence="2" id="KW-1185">Reference proteome</keyword>
<dbReference type="PANTHER" id="PTHR43649:SF32">
    <property type="entry name" value="SUGAR BINDING SECRETED PROTEIN"/>
    <property type="match status" value="1"/>
</dbReference>
<proteinExistence type="predicted"/>
<dbReference type="HOGENOM" id="CLU_031285_2_3_11"/>
<dbReference type="Pfam" id="PF13416">
    <property type="entry name" value="SBP_bac_8"/>
    <property type="match status" value="1"/>
</dbReference>
<organism evidence="1 2">
    <name type="scientific">Saccharomonospora marina XMU15</name>
    <dbReference type="NCBI Taxonomy" id="882083"/>
    <lineage>
        <taxon>Bacteria</taxon>
        <taxon>Bacillati</taxon>
        <taxon>Actinomycetota</taxon>
        <taxon>Actinomycetes</taxon>
        <taxon>Pseudonocardiales</taxon>
        <taxon>Pseudonocardiaceae</taxon>
        <taxon>Saccharomonospora</taxon>
    </lineage>
</organism>
<keyword evidence="1" id="KW-0762">Sugar transport</keyword>
<dbReference type="Gene3D" id="3.40.190.10">
    <property type="entry name" value="Periplasmic binding protein-like II"/>
    <property type="match status" value="1"/>
</dbReference>
<dbReference type="Proteomes" id="UP000004926">
    <property type="component" value="Chromosome"/>
</dbReference>
<sequence>MRKFSLRSSDRLGLPLRRSLLIGAVATLVAGMSAACGGGSGDTEQVALGKNDTLTITTFSTFGYDGLIKKWNADPNRPFKVEHTVISEWDTWKQNLTTNLQAGTGLTDIVAIEGDAMPQFLAPGASDQFVDLADPSLDGRWVDYKYKEGQTSDGKQIGYPTDAGPEAICYRADLFRKAGLPTERDEVAKLFDTWEHYFATGEEFVEKVPGTKWYDSSGSIAQAMLNQTKYPFQKADNTVDIDNAELKGVYDTVTKYAPTLSTRVVQWKDDWVANFTNDGFATMPCPGWMFANIKDSAPDVEGWDIADAFPGGGGNWGGSFLAVPTQSQHQAEAAQFANWLTDADQQVAAFEEAGNFPANTAAAQQLVSRDVTDPYFNDAPTIEILANRAEAVEPGVPYKGDKYSDILGLLQTAIQRVDEGASPDSSWQTFAAAVGQLS</sequence>
<dbReference type="STRING" id="882083.SacmaDRAFT_4491"/>
<reference evidence="1 2" key="1">
    <citation type="journal article" date="2012" name="Stand. Genomic Sci.">
        <title>Genome sequence of the ocean sediment bacterium Saccharomonospora marina type strain (XMU15(T)).</title>
        <authorList>
            <person name="Klenk H.P."/>
            <person name="Lu M."/>
            <person name="Lucas S."/>
            <person name="Lapidus A."/>
            <person name="Copeland A."/>
            <person name="Pitluck S."/>
            <person name="Goodwin L.A."/>
            <person name="Han C."/>
            <person name="Tapia R."/>
            <person name="Brambilla E.M."/>
            <person name="Potter G."/>
            <person name="Land M."/>
            <person name="Ivanova N."/>
            <person name="Rohde M."/>
            <person name="Goker M."/>
            <person name="Detter J.C."/>
            <person name="Li W.J."/>
            <person name="Kyrpides N.C."/>
            <person name="Woyke T."/>
        </authorList>
    </citation>
    <scope>NUCLEOTIDE SEQUENCE [LARGE SCALE GENOMIC DNA]</scope>
    <source>
        <strain evidence="1 2">XMU15</strain>
    </source>
</reference>
<evidence type="ECO:0000313" key="1">
    <source>
        <dbReference type="EMBL" id="EHR52676.1"/>
    </source>
</evidence>
<dbReference type="PANTHER" id="PTHR43649">
    <property type="entry name" value="ARABINOSE-BINDING PROTEIN-RELATED"/>
    <property type="match status" value="1"/>
</dbReference>
<dbReference type="AlphaFoldDB" id="H5XAW6"/>
<evidence type="ECO:0000313" key="2">
    <source>
        <dbReference type="Proteomes" id="UP000004926"/>
    </source>
</evidence>
<dbReference type="SUPFAM" id="SSF53850">
    <property type="entry name" value="Periplasmic binding protein-like II"/>
    <property type="match status" value="1"/>
</dbReference>
<protein>
    <submittedName>
        <fullName evidence="1">ABC-type sugar transport system, periplasmic component</fullName>
    </submittedName>
</protein>
<dbReference type="eggNOG" id="COG1653">
    <property type="taxonomic scope" value="Bacteria"/>
</dbReference>
<dbReference type="InterPro" id="IPR050490">
    <property type="entry name" value="Bact_solute-bd_prot1"/>
</dbReference>
<keyword evidence="1" id="KW-0813">Transport</keyword>
<gene>
    <name evidence="1" type="ORF">SacmaDRAFT_4491</name>
</gene>